<feature type="non-terminal residue" evidence="2">
    <location>
        <position position="1"/>
    </location>
</feature>
<gene>
    <name evidence="2" type="ORF">WMO20_12055</name>
</gene>
<evidence type="ECO:0000313" key="2">
    <source>
        <dbReference type="EMBL" id="MEQ2386649.1"/>
    </source>
</evidence>
<dbReference type="Proteomes" id="UP001465119">
    <property type="component" value="Unassembled WGS sequence"/>
</dbReference>
<sequence length="82" mass="9456">QHPELIVAFRWRAVYKYYYFIIRGDNMKKNKWVLLLIAFVAFLVLVYFIGACLNATAEALTIISLCIGILVIYLVVKAIKSK</sequence>
<dbReference type="EMBL" id="JBBMEN010000022">
    <property type="protein sequence ID" value="MEQ2386649.1"/>
    <property type="molecule type" value="Genomic_DNA"/>
</dbReference>
<keyword evidence="1" id="KW-0812">Transmembrane</keyword>
<keyword evidence="3" id="KW-1185">Reference proteome</keyword>
<name>A0ABV1C5A8_9FIRM</name>
<keyword evidence="1" id="KW-1133">Transmembrane helix</keyword>
<feature type="transmembrane region" description="Helical" evidence="1">
    <location>
        <begin position="56"/>
        <end position="76"/>
    </location>
</feature>
<dbReference type="RefSeq" id="WP_349186999.1">
    <property type="nucleotide sequence ID" value="NZ_JBBMEN010000022.1"/>
</dbReference>
<protein>
    <submittedName>
        <fullName evidence="2">Uncharacterized protein</fullName>
    </submittedName>
</protein>
<organism evidence="2 3">
    <name type="scientific">Faecalibacterium intestinale</name>
    <dbReference type="NCBI Taxonomy" id="3133155"/>
    <lineage>
        <taxon>Bacteria</taxon>
        <taxon>Bacillati</taxon>
        <taxon>Bacillota</taxon>
        <taxon>Clostridia</taxon>
        <taxon>Eubacteriales</taxon>
        <taxon>Oscillospiraceae</taxon>
        <taxon>Faecalibacterium</taxon>
    </lineage>
</organism>
<accession>A0ABV1C5A8</accession>
<keyword evidence="1" id="KW-0472">Membrane</keyword>
<evidence type="ECO:0000256" key="1">
    <source>
        <dbReference type="SAM" id="Phobius"/>
    </source>
</evidence>
<evidence type="ECO:0000313" key="3">
    <source>
        <dbReference type="Proteomes" id="UP001465119"/>
    </source>
</evidence>
<feature type="transmembrane region" description="Helical" evidence="1">
    <location>
        <begin position="32"/>
        <end position="50"/>
    </location>
</feature>
<proteinExistence type="predicted"/>
<comment type="caution">
    <text evidence="2">The sequence shown here is derived from an EMBL/GenBank/DDBJ whole genome shotgun (WGS) entry which is preliminary data.</text>
</comment>
<reference evidence="2 3" key="1">
    <citation type="submission" date="2024-03" db="EMBL/GenBank/DDBJ databases">
        <title>Human intestinal bacterial collection.</title>
        <authorList>
            <person name="Pauvert C."/>
            <person name="Hitch T.C.A."/>
            <person name="Clavel T."/>
        </authorList>
    </citation>
    <scope>NUCLEOTIDE SEQUENCE [LARGE SCALE GENOMIC DNA]</scope>
    <source>
        <strain evidence="2 3">CLA-AA-H281</strain>
    </source>
</reference>